<gene>
    <name evidence="1" type="ORF">SAMN05421847_0773</name>
</gene>
<evidence type="ECO:0000313" key="2">
    <source>
        <dbReference type="Proteomes" id="UP000236738"/>
    </source>
</evidence>
<organism evidence="1 2">
    <name type="scientific">Halpernia humi</name>
    <dbReference type="NCBI Taxonomy" id="493375"/>
    <lineage>
        <taxon>Bacteria</taxon>
        <taxon>Pseudomonadati</taxon>
        <taxon>Bacteroidota</taxon>
        <taxon>Flavobacteriia</taxon>
        <taxon>Flavobacteriales</taxon>
        <taxon>Weeksellaceae</taxon>
        <taxon>Chryseobacterium group</taxon>
        <taxon>Halpernia</taxon>
    </lineage>
</organism>
<reference evidence="2" key="1">
    <citation type="submission" date="2016-10" db="EMBL/GenBank/DDBJ databases">
        <authorList>
            <person name="Varghese N."/>
            <person name="Submissions S."/>
        </authorList>
    </citation>
    <scope>NUCLEOTIDE SEQUENCE [LARGE SCALE GENOMIC DNA]</scope>
    <source>
        <strain evidence="2">DSM 21580</strain>
    </source>
</reference>
<name>A0A1H5UF05_9FLAO</name>
<proteinExistence type="predicted"/>
<protein>
    <submittedName>
        <fullName evidence="1">Uncharacterized protein</fullName>
    </submittedName>
</protein>
<evidence type="ECO:0000313" key="1">
    <source>
        <dbReference type="EMBL" id="SEF73653.1"/>
    </source>
</evidence>
<dbReference type="Proteomes" id="UP000236738">
    <property type="component" value="Unassembled WGS sequence"/>
</dbReference>
<dbReference type="EMBL" id="FNUS01000001">
    <property type="protein sequence ID" value="SEF73653.1"/>
    <property type="molecule type" value="Genomic_DNA"/>
</dbReference>
<sequence>MKGLIFITFNLIIFSFNMSAQKIKTIEELKPKMLANAIEIAKDFNVNLDYSDESINGVERVLSELHQEYKKTKSDEGLHGIALFYAFYIVAVIEKNHGKGKFERNHKTFGENSFPFTWNGKTLFPYGWCEKRILDGEGDNVEIKYKMLILNAN</sequence>
<accession>A0A1H5UF05</accession>
<dbReference type="AlphaFoldDB" id="A0A1H5UF05"/>
<keyword evidence="2" id="KW-1185">Reference proteome</keyword>